<organism evidence="2 3">
    <name type="scientific">Actinomadura fibrosa</name>
    <dbReference type="NCBI Taxonomy" id="111802"/>
    <lineage>
        <taxon>Bacteria</taxon>
        <taxon>Bacillati</taxon>
        <taxon>Actinomycetota</taxon>
        <taxon>Actinomycetes</taxon>
        <taxon>Streptosporangiales</taxon>
        <taxon>Thermomonosporaceae</taxon>
        <taxon>Actinomadura</taxon>
    </lineage>
</organism>
<name>A0ABW2XL09_9ACTN</name>
<evidence type="ECO:0000256" key="1">
    <source>
        <dbReference type="SAM" id="MobiDB-lite"/>
    </source>
</evidence>
<proteinExistence type="predicted"/>
<sequence length="300" mass="31025">MTAQMRTGPAARDPEFRGIDPPALNQVIKQVQDAQNAIRSWLNGHRPPPGVSAAGYRQADQVAQWAADQLGMLTRRYNYAITHPDGGGGVGAPPVPAPSPSPVGAKPGAPAPRRQAPVGPSPGGGSPGGGSGSSGGGRPHPVKTPPRAPSPTPRGAGDLGNFPNRQAAAKAAKVDALAAVAAIQDGKPVPGSVWTHLKANADDPDYTEKLYERLGPAATADLLGTVRGDEARLKVIEESLGTSSHHLTMDVKWLRAFLAEADHAGIRPVAVQVLTGADMSRKTREAIAKLDLEPTTGRSD</sequence>
<dbReference type="Proteomes" id="UP001597063">
    <property type="component" value="Unassembled WGS sequence"/>
</dbReference>
<feature type="compositionally biased region" description="Pro residues" evidence="1">
    <location>
        <begin position="142"/>
        <end position="152"/>
    </location>
</feature>
<protein>
    <submittedName>
        <fullName evidence="2">Uncharacterized protein</fullName>
    </submittedName>
</protein>
<feature type="region of interest" description="Disordered" evidence="1">
    <location>
        <begin position="88"/>
        <end position="163"/>
    </location>
</feature>
<feature type="region of interest" description="Disordered" evidence="1">
    <location>
        <begin position="1"/>
        <end position="21"/>
    </location>
</feature>
<reference evidence="3" key="1">
    <citation type="journal article" date="2019" name="Int. J. Syst. Evol. Microbiol.">
        <title>The Global Catalogue of Microorganisms (GCM) 10K type strain sequencing project: providing services to taxonomists for standard genome sequencing and annotation.</title>
        <authorList>
            <consortium name="The Broad Institute Genomics Platform"/>
            <consortium name="The Broad Institute Genome Sequencing Center for Infectious Disease"/>
            <person name="Wu L."/>
            <person name="Ma J."/>
        </authorList>
    </citation>
    <scope>NUCLEOTIDE SEQUENCE [LARGE SCALE GENOMIC DNA]</scope>
    <source>
        <strain evidence="3">JCM 9371</strain>
    </source>
</reference>
<feature type="compositionally biased region" description="Gly residues" evidence="1">
    <location>
        <begin position="121"/>
        <end position="138"/>
    </location>
</feature>
<keyword evidence="3" id="KW-1185">Reference proteome</keyword>
<evidence type="ECO:0000313" key="2">
    <source>
        <dbReference type="EMBL" id="MFD0686934.1"/>
    </source>
</evidence>
<comment type="caution">
    <text evidence="2">The sequence shown here is derived from an EMBL/GenBank/DDBJ whole genome shotgun (WGS) entry which is preliminary data.</text>
</comment>
<feature type="compositionally biased region" description="Low complexity" evidence="1">
    <location>
        <begin position="102"/>
        <end position="118"/>
    </location>
</feature>
<evidence type="ECO:0000313" key="3">
    <source>
        <dbReference type="Proteomes" id="UP001597063"/>
    </source>
</evidence>
<dbReference type="EMBL" id="JBHTGP010000011">
    <property type="protein sequence ID" value="MFD0686934.1"/>
    <property type="molecule type" value="Genomic_DNA"/>
</dbReference>
<accession>A0ABW2XL09</accession>
<gene>
    <name evidence="2" type="ORF">ACFQZM_20710</name>
</gene>
<dbReference type="RefSeq" id="WP_131759596.1">
    <property type="nucleotide sequence ID" value="NZ_CAACUY010000083.1"/>
</dbReference>